<evidence type="ECO:0000256" key="4">
    <source>
        <dbReference type="ARBA" id="ARBA00022679"/>
    </source>
</evidence>
<feature type="domain" description="Ribosomal RNA adenine methylase transferase N-terminal" evidence="9">
    <location>
        <begin position="33"/>
        <end position="200"/>
    </location>
</feature>
<dbReference type="NCBIfam" id="TIGR00755">
    <property type="entry name" value="ksgA"/>
    <property type="match status" value="1"/>
</dbReference>
<evidence type="ECO:0000256" key="2">
    <source>
        <dbReference type="ARBA" id="ARBA00022552"/>
    </source>
</evidence>
<dbReference type="Gene3D" id="3.40.50.150">
    <property type="entry name" value="Vaccinia Virus protein VP39"/>
    <property type="match status" value="1"/>
</dbReference>
<evidence type="ECO:0000256" key="6">
    <source>
        <dbReference type="ARBA" id="ARBA00022884"/>
    </source>
</evidence>
<comment type="similarity">
    <text evidence="7">Belongs to the class I-like SAM-binding methyltransferase superfamily. rRNA adenine N(6)-methyltransferase family. RsmA subfamily.</text>
</comment>
<gene>
    <name evidence="7" type="primary">rsmA</name>
    <name evidence="7" type="synonym">ksgA</name>
    <name evidence="10" type="ORF">HMPREF9943_00153</name>
</gene>
<dbReference type="PROSITE" id="PS01131">
    <property type="entry name" value="RRNA_A_DIMETH"/>
    <property type="match status" value="1"/>
</dbReference>
<sequence>MKNIAENTKYLLNKYHLKALKKYGQNFLIDMNILKQIASSAALTKETSVIEIGPGLGGLTEVLCQEAGEVFAYEIDQRMIDILNHELEYDNLTVIGHDFMKEDMHKLDIHYQDIVVVSNLPYYITTDIITKIVTSDLPIRTLIGLIQKETALKMTGNYKTALSLMIEYIGSIEYLFTVSRDVFIPVPHVDSAVIKIEKERVISKELIELLKLSFQQRRKTIGNNLKTFISKEELLALGIDSSKRAEHLHLDEFIKINERRKKL</sequence>
<feature type="binding site" evidence="7 8">
    <location>
        <position position="119"/>
    </location>
    <ligand>
        <name>S-adenosyl-L-methionine</name>
        <dbReference type="ChEBI" id="CHEBI:59789"/>
    </ligand>
</feature>
<evidence type="ECO:0000313" key="11">
    <source>
        <dbReference type="Proteomes" id="UP000011758"/>
    </source>
</evidence>
<dbReference type="GO" id="GO:0003723">
    <property type="term" value="F:RNA binding"/>
    <property type="evidence" value="ECO:0007669"/>
    <property type="project" value="UniProtKB-UniRule"/>
</dbReference>
<dbReference type="EC" id="2.1.1.182" evidence="7"/>
<dbReference type="InterPro" id="IPR020596">
    <property type="entry name" value="rRNA_Ade_Mease_Trfase_CS"/>
</dbReference>
<proteinExistence type="inferred from homology"/>
<protein>
    <recommendedName>
        <fullName evidence="7">Ribosomal RNA small subunit methyltransferase A</fullName>
        <ecNumber evidence="7">2.1.1.182</ecNumber>
    </recommendedName>
    <alternativeName>
        <fullName evidence="7">16S rRNA (adenine(1518)-N(6)/adenine(1519)-N(6))-dimethyltransferase</fullName>
    </alternativeName>
    <alternativeName>
        <fullName evidence="7">16S rRNA dimethyladenosine transferase</fullName>
    </alternativeName>
    <alternativeName>
        <fullName evidence="7">16S rRNA dimethylase</fullName>
    </alternativeName>
    <alternativeName>
        <fullName evidence="7">S-adenosylmethionine-6-N', N'-adenosyl(rRNA) dimethyltransferase</fullName>
    </alternativeName>
</protein>
<dbReference type="GO" id="GO:0052908">
    <property type="term" value="F:16S rRNA (adenine(1518)-N(6)/adenine(1519)-N(6))-dimethyltransferase activity"/>
    <property type="evidence" value="ECO:0007669"/>
    <property type="project" value="UniProtKB-EC"/>
</dbReference>
<comment type="catalytic activity">
    <reaction evidence="7">
        <text>adenosine(1518)/adenosine(1519) in 16S rRNA + 4 S-adenosyl-L-methionine = N(6)-dimethyladenosine(1518)/N(6)-dimethyladenosine(1519) in 16S rRNA + 4 S-adenosyl-L-homocysteine + 4 H(+)</text>
        <dbReference type="Rhea" id="RHEA:19609"/>
        <dbReference type="Rhea" id="RHEA-COMP:10232"/>
        <dbReference type="Rhea" id="RHEA-COMP:10233"/>
        <dbReference type="ChEBI" id="CHEBI:15378"/>
        <dbReference type="ChEBI" id="CHEBI:57856"/>
        <dbReference type="ChEBI" id="CHEBI:59789"/>
        <dbReference type="ChEBI" id="CHEBI:74411"/>
        <dbReference type="ChEBI" id="CHEBI:74493"/>
        <dbReference type="EC" id="2.1.1.182"/>
    </reaction>
</comment>
<dbReference type="AlphaFoldDB" id="M2PB29"/>
<keyword evidence="3 7" id="KW-0489">Methyltransferase</keyword>
<evidence type="ECO:0000256" key="3">
    <source>
        <dbReference type="ARBA" id="ARBA00022603"/>
    </source>
</evidence>
<evidence type="ECO:0000259" key="9">
    <source>
        <dbReference type="SMART" id="SM00650"/>
    </source>
</evidence>
<dbReference type="PANTHER" id="PTHR11727:SF7">
    <property type="entry name" value="DIMETHYLADENOSINE TRANSFERASE-RELATED"/>
    <property type="match status" value="1"/>
</dbReference>
<feature type="binding site" evidence="7 8">
    <location>
        <position position="28"/>
    </location>
    <ligand>
        <name>S-adenosyl-L-methionine</name>
        <dbReference type="ChEBI" id="CHEBI:59789"/>
    </ligand>
</feature>
<accession>M2PB29</accession>
<evidence type="ECO:0000313" key="10">
    <source>
        <dbReference type="EMBL" id="EMD17562.1"/>
    </source>
</evidence>
<dbReference type="RefSeq" id="WP_004801164.1">
    <property type="nucleotide sequence ID" value="NZ_AUGJ01000001.1"/>
</dbReference>
<evidence type="ECO:0000256" key="7">
    <source>
        <dbReference type="HAMAP-Rule" id="MF_00607"/>
    </source>
</evidence>
<comment type="caution">
    <text evidence="10">The sequence shown here is derived from an EMBL/GenBank/DDBJ whole genome shotgun (WGS) entry which is preliminary data.</text>
</comment>
<dbReference type="InterPro" id="IPR029063">
    <property type="entry name" value="SAM-dependent_MTases_sf"/>
</dbReference>
<comment type="function">
    <text evidence="7">Specifically dimethylates two adjacent adenosines (A1518 and A1519) in the loop of a conserved hairpin near the 3'-end of 16S rRNA in the 30S particle. May play a critical role in biogenesis of 30S subunits.</text>
</comment>
<dbReference type="Proteomes" id="UP000011758">
    <property type="component" value="Unassembled WGS sequence"/>
</dbReference>
<dbReference type="HAMAP" id="MF_00607">
    <property type="entry name" value="16SrRNA_methyltr_A"/>
    <property type="match status" value="1"/>
</dbReference>
<dbReference type="Gene3D" id="1.10.8.100">
    <property type="entry name" value="Ribosomal RNA adenine dimethylase-like, domain 2"/>
    <property type="match status" value="1"/>
</dbReference>
<feature type="binding site" evidence="7 8">
    <location>
        <position position="98"/>
    </location>
    <ligand>
        <name>S-adenosyl-L-methionine</name>
        <dbReference type="ChEBI" id="CHEBI:59789"/>
    </ligand>
</feature>
<dbReference type="PANTHER" id="PTHR11727">
    <property type="entry name" value="DIMETHYLADENOSINE TRANSFERASE"/>
    <property type="match status" value="1"/>
</dbReference>
<name>M2PB29_9FIRM</name>
<keyword evidence="1 7" id="KW-0963">Cytoplasm</keyword>
<feature type="binding site" evidence="7 8">
    <location>
        <position position="26"/>
    </location>
    <ligand>
        <name>S-adenosyl-L-methionine</name>
        <dbReference type="ChEBI" id="CHEBI:59789"/>
    </ligand>
</feature>
<dbReference type="PATRIC" id="fig|999415.3.peg.153"/>
<keyword evidence="2 7" id="KW-0698">rRNA processing</keyword>
<dbReference type="STRING" id="999415.HMPREF9943_00153"/>
<keyword evidence="4 7" id="KW-0808">Transferase</keyword>
<dbReference type="GO" id="GO:0005829">
    <property type="term" value="C:cytosol"/>
    <property type="evidence" value="ECO:0007669"/>
    <property type="project" value="TreeGrafter"/>
</dbReference>
<evidence type="ECO:0000256" key="1">
    <source>
        <dbReference type="ARBA" id="ARBA00022490"/>
    </source>
</evidence>
<dbReference type="InterPro" id="IPR023165">
    <property type="entry name" value="rRNA_Ade_diMease-like_C"/>
</dbReference>
<dbReference type="EMBL" id="AGEJ01000002">
    <property type="protein sequence ID" value="EMD17562.1"/>
    <property type="molecule type" value="Genomic_DNA"/>
</dbReference>
<feature type="binding site" evidence="7 8">
    <location>
        <position position="53"/>
    </location>
    <ligand>
        <name>S-adenosyl-L-methionine</name>
        <dbReference type="ChEBI" id="CHEBI:59789"/>
    </ligand>
</feature>
<dbReference type="OrthoDB" id="9814755at2"/>
<dbReference type="CDD" id="cd02440">
    <property type="entry name" value="AdoMet_MTases"/>
    <property type="match status" value="1"/>
</dbReference>
<dbReference type="InterPro" id="IPR020598">
    <property type="entry name" value="rRNA_Ade_methylase_Trfase_N"/>
</dbReference>
<reference evidence="10 11" key="1">
    <citation type="submission" date="2013-02" db="EMBL/GenBank/DDBJ databases">
        <title>The Genome Sequence of Lactobacillus catenaformis F0143.</title>
        <authorList>
            <consortium name="The Broad Institute Genome Sequencing Platform"/>
            <person name="Earl A."/>
            <person name="Ward D."/>
            <person name="Feldgarden M."/>
            <person name="Gevers D."/>
            <person name="Izard J."/>
            <person name="Blanton J.M."/>
            <person name="Mathney J."/>
            <person name="Dewhirst F.E."/>
            <person name="Young S.K."/>
            <person name="Zeng Q."/>
            <person name="Gargeya S."/>
            <person name="Fitzgerald M."/>
            <person name="Haas B."/>
            <person name="Abouelleil A."/>
            <person name="Alvarado L."/>
            <person name="Arachchi H.M."/>
            <person name="Berlin A."/>
            <person name="Chapman S.B."/>
            <person name="Gearin G."/>
            <person name="Goldberg J."/>
            <person name="Griggs A."/>
            <person name="Gujja S."/>
            <person name="Hansen M."/>
            <person name="Heiman D."/>
            <person name="Howarth C."/>
            <person name="Larimer J."/>
            <person name="Lui A."/>
            <person name="MacDonald P.J.P."/>
            <person name="McCowen C."/>
            <person name="Montmayeur A."/>
            <person name="Murphy C."/>
            <person name="Neiman D."/>
            <person name="Pearson M."/>
            <person name="Priest M."/>
            <person name="Roberts A."/>
            <person name="Saif S."/>
            <person name="Shea T."/>
            <person name="Sisk P."/>
            <person name="Stolte C."/>
            <person name="Sykes S."/>
            <person name="Wortman J."/>
            <person name="Nusbaum C."/>
            <person name="Birren B."/>
        </authorList>
    </citation>
    <scope>NUCLEOTIDE SEQUENCE [LARGE SCALE GENOMIC DNA]</scope>
    <source>
        <strain evidence="10 11">OT 569</strain>
    </source>
</reference>
<dbReference type="InterPro" id="IPR001737">
    <property type="entry name" value="KsgA/Erm"/>
</dbReference>
<dbReference type="SMART" id="SM00650">
    <property type="entry name" value="rADc"/>
    <property type="match status" value="1"/>
</dbReference>
<keyword evidence="6 7" id="KW-0694">RNA-binding</keyword>
<evidence type="ECO:0000256" key="5">
    <source>
        <dbReference type="ARBA" id="ARBA00022691"/>
    </source>
</evidence>
<organism evidence="10 11">
    <name type="scientific">Eggerthia catenaformis OT 569 = DSM 20559</name>
    <dbReference type="NCBI Taxonomy" id="999415"/>
    <lineage>
        <taxon>Bacteria</taxon>
        <taxon>Bacillati</taxon>
        <taxon>Bacillota</taxon>
        <taxon>Erysipelotrichia</taxon>
        <taxon>Erysipelotrichales</taxon>
        <taxon>Coprobacillaceae</taxon>
        <taxon>Eggerthia</taxon>
    </lineage>
</organism>
<dbReference type="eggNOG" id="COG0030">
    <property type="taxonomic scope" value="Bacteria"/>
</dbReference>
<comment type="subcellular location">
    <subcellularLocation>
        <location evidence="7">Cytoplasm</location>
    </subcellularLocation>
</comment>
<keyword evidence="11" id="KW-1185">Reference proteome</keyword>
<dbReference type="Pfam" id="PF00398">
    <property type="entry name" value="RrnaAD"/>
    <property type="match status" value="1"/>
</dbReference>
<evidence type="ECO:0000256" key="8">
    <source>
        <dbReference type="PROSITE-ProRule" id="PRU01026"/>
    </source>
</evidence>
<dbReference type="InterPro" id="IPR011530">
    <property type="entry name" value="rRNA_adenine_dimethylase"/>
</dbReference>
<keyword evidence="5 7" id="KW-0949">S-adenosyl-L-methionine</keyword>
<dbReference type="PROSITE" id="PS51689">
    <property type="entry name" value="SAM_RNA_A_N6_MT"/>
    <property type="match status" value="1"/>
</dbReference>
<feature type="binding site" evidence="7 8">
    <location>
        <position position="74"/>
    </location>
    <ligand>
        <name>S-adenosyl-L-methionine</name>
        <dbReference type="ChEBI" id="CHEBI:59789"/>
    </ligand>
</feature>
<dbReference type="SUPFAM" id="SSF53335">
    <property type="entry name" value="S-adenosyl-L-methionine-dependent methyltransferases"/>
    <property type="match status" value="1"/>
</dbReference>